<dbReference type="EMBL" id="BMEV01000047">
    <property type="protein sequence ID" value="GFZ82098.1"/>
    <property type="molecule type" value="Genomic_DNA"/>
</dbReference>
<evidence type="ECO:0000256" key="1">
    <source>
        <dbReference type="ARBA" id="ARBA00001946"/>
    </source>
</evidence>
<dbReference type="AlphaFoldDB" id="A0A8J2TQQ8"/>
<evidence type="ECO:0000256" key="6">
    <source>
        <dbReference type="ARBA" id="ARBA00022842"/>
    </source>
</evidence>
<dbReference type="Pfam" id="PF04029">
    <property type="entry name" value="2-ph_phosp"/>
    <property type="match status" value="1"/>
</dbReference>
<evidence type="ECO:0000256" key="4">
    <source>
        <dbReference type="ARBA" id="ARBA00021948"/>
    </source>
</evidence>
<evidence type="ECO:0000313" key="8">
    <source>
        <dbReference type="EMBL" id="GFZ82098.1"/>
    </source>
</evidence>
<dbReference type="EC" id="3.1.3.71" evidence="3"/>
<dbReference type="GO" id="GO:0000287">
    <property type="term" value="F:magnesium ion binding"/>
    <property type="evidence" value="ECO:0007669"/>
    <property type="project" value="InterPro"/>
</dbReference>
<sequence length="263" mass="28761">MRNLIFDVAFSSKDIKPNQSQVCVLVDVIRATTAMIVMLEKGCSEIILTKDEKPQMEKHSYLSSPDTLICAEEPEGTISKYADFSPSLSSIYEQNIKGKRILLKTTNGTLAGLNLWKAGFRNILIGCMHNAKAVMDKAVSMALELDSNITIVCAGRENSTIAALDDAYTAGVLLKYGAKAAEANHCTPILKDSAKMSSHLLSIYQNTKVAFENSGSGETMRRINCLEDISICAMENLSSIAPVLSMTEDEKIQVKNVKEEVLK</sequence>
<dbReference type="SUPFAM" id="SSF142823">
    <property type="entry name" value="ComB-like"/>
    <property type="match status" value="1"/>
</dbReference>
<evidence type="ECO:0000256" key="2">
    <source>
        <dbReference type="ARBA" id="ARBA00009997"/>
    </source>
</evidence>
<keyword evidence="6" id="KW-0460">Magnesium</keyword>
<evidence type="ECO:0000313" key="9">
    <source>
        <dbReference type="Proteomes" id="UP000602050"/>
    </source>
</evidence>
<dbReference type="PANTHER" id="PTHR37311:SF1">
    <property type="entry name" value="2-PHOSPHOSULFOLACTATE PHOSPHATASE-RELATED"/>
    <property type="match status" value="1"/>
</dbReference>
<organism evidence="8 9">
    <name type="scientific">Compostibacillus humi</name>
    <dbReference type="NCBI Taxonomy" id="1245525"/>
    <lineage>
        <taxon>Bacteria</taxon>
        <taxon>Bacillati</taxon>
        <taxon>Bacillota</taxon>
        <taxon>Bacilli</taxon>
        <taxon>Bacillales</taxon>
        <taxon>Bacillaceae</taxon>
        <taxon>Compostibacillus</taxon>
    </lineage>
</organism>
<gene>
    <name evidence="8" type="primary">comB</name>
    <name evidence="8" type="ORF">GCM10010978_23580</name>
</gene>
<evidence type="ECO:0000256" key="7">
    <source>
        <dbReference type="ARBA" id="ARBA00033711"/>
    </source>
</evidence>
<dbReference type="GO" id="GO:0050545">
    <property type="term" value="F:sulfopyruvate decarboxylase activity"/>
    <property type="evidence" value="ECO:0007669"/>
    <property type="project" value="TreeGrafter"/>
</dbReference>
<accession>A0A8J2TQQ8</accession>
<reference evidence="8" key="1">
    <citation type="journal article" date="2014" name="Int. J. Syst. Evol. Microbiol.">
        <title>Complete genome sequence of Corynebacterium casei LMG S-19264T (=DSM 44701T), isolated from a smear-ripened cheese.</title>
        <authorList>
            <consortium name="US DOE Joint Genome Institute (JGI-PGF)"/>
            <person name="Walter F."/>
            <person name="Albersmeier A."/>
            <person name="Kalinowski J."/>
            <person name="Ruckert C."/>
        </authorList>
    </citation>
    <scope>NUCLEOTIDE SEQUENCE</scope>
    <source>
        <strain evidence="8">CGMCC 1.12360</strain>
    </source>
</reference>
<dbReference type="Gene3D" id="3.90.1560.10">
    <property type="entry name" value="ComB-like"/>
    <property type="match status" value="1"/>
</dbReference>
<comment type="similarity">
    <text evidence="2">Belongs to the ComB family.</text>
</comment>
<dbReference type="InterPro" id="IPR036702">
    <property type="entry name" value="ComB-like_sf"/>
</dbReference>
<evidence type="ECO:0000256" key="3">
    <source>
        <dbReference type="ARBA" id="ARBA00012953"/>
    </source>
</evidence>
<dbReference type="PANTHER" id="PTHR37311">
    <property type="entry name" value="2-PHOSPHOSULFOLACTATE PHOSPHATASE-RELATED"/>
    <property type="match status" value="1"/>
</dbReference>
<evidence type="ECO:0000256" key="5">
    <source>
        <dbReference type="ARBA" id="ARBA00022801"/>
    </source>
</evidence>
<dbReference type="GO" id="GO:0050532">
    <property type="term" value="F:2-phosphosulfolactate phosphatase activity"/>
    <property type="evidence" value="ECO:0007669"/>
    <property type="project" value="UniProtKB-EC"/>
</dbReference>
<dbReference type="RefSeq" id="WP_188392609.1">
    <property type="nucleotide sequence ID" value="NZ_BMEV01000047.1"/>
</dbReference>
<keyword evidence="9" id="KW-1185">Reference proteome</keyword>
<dbReference type="InterPro" id="IPR005238">
    <property type="entry name" value="ComB-like"/>
</dbReference>
<name>A0A8J2TQQ8_9BACI</name>
<comment type="cofactor">
    <cofactor evidence="1">
        <name>Mg(2+)</name>
        <dbReference type="ChEBI" id="CHEBI:18420"/>
    </cofactor>
</comment>
<reference evidence="8" key="2">
    <citation type="submission" date="2020-09" db="EMBL/GenBank/DDBJ databases">
        <authorList>
            <person name="Sun Q."/>
            <person name="Zhou Y."/>
        </authorList>
    </citation>
    <scope>NUCLEOTIDE SEQUENCE</scope>
    <source>
        <strain evidence="8">CGMCC 1.12360</strain>
    </source>
</reference>
<comment type="catalytic activity">
    <reaction evidence="7">
        <text>(2R)-O-phospho-3-sulfolactate + H2O = (2R)-3-sulfolactate + phosphate</text>
        <dbReference type="Rhea" id="RHEA:23416"/>
        <dbReference type="ChEBI" id="CHEBI:15377"/>
        <dbReference type="ChEBI" id="CHEBI:15597"/>
        <dbReference type="ChEBI" id="CHEBI:43474"/>
        <dbReference type="ChEBI" id="CHEBI:58738"/>
        <dbReference type="EC" id="3.1.3.71"/>
    </reaction>
</comment>
<comment type="caution">
    <text evidence="8">The sequence shown here is derived from an EMBL/GenBank/DDBJ whole genome shotgun (WGS) entry which is preliminary data.</text>
</comment>
<proteinExistence type="inferred from homology"/>
<keyword evidence="5" id="KW-0378">Hydrolase</keyword>
<protein>
    <recommendedName>
        <fullName evidence="4">Probable 2-phosphosulfolactate phosphatase</fullName>
        <ecNumber evidence="3">3.1.3.71</ecNumber>
    </recommendedName>
</protein>
<dbReference type="Proteomes" id="UP000602050">
    <property type="component" value="Unassembled WGS sequence"/>
</dbReference>